<sequence>MDIVLHLPNWRTHDLSRWDTLEDYLLFMVQAVQFTSGNNKESLLQTIDELHHYLERTNGRSDHSLVAFQLNYPEVYGELEKKKWRLSYLGDKVPSDVNGAIKEKELPDGITMLYRDVGNRPAPF</sequence>
<dbReference type="Proteomes" id="UP001597540">
    <property type="component" value="Unassembled WGS sequence"/>
</dbReference>
<comment type="caution">
    <text evidence="1">The sequence shown here is derived from an EMBL/GenBank/DDBJ whole genome shotgun (WGS) entry which is preliminary data.</text>
</comment>
<dbReference type="RefSeq" id="WP_379265095.1">
    <property type="nucleotide sequence ID" value="NZ_JBHUMJ010000011.1"/>
</dbReference>
<keyword evidence="2" id="KW-1185">Reference proteome</keyword>
<dbReference type="EMBL" id="JBHUMJ010000011">
    <property type="protein sequence ID" value="MFD2703604.1"/>
    <property type="molecule type" value="Genomic_DNA"/>
</dbReference>
<evidence type="ECO:0000313" key="1">
    <source>
        <dbReference type="EMBL" id="MFD2703604.1"/>
    </source>
</evidence>
<proteinExistence type="predicted"/>
<organism evidence="1 2">
    <name type="scientific">Paenibacillus shunpengii</name>
    <dbReference type="NCBI Taxonomy" id="2054424"/>
    <lineage>
        <taxon>Bacteria</taxon>
        <taxon>Bacillati</taxon>
        <taxon>Bacillota</taxon>
        <taxon>Bacilli</taxon>
        <taxon>Bacillales</taxon>
        <taxon>Paenibacillaceae</taxon>
        <taxon>Paenibacillus</taxon>
    </lineage>
</organism>
<gene>
    <name evidence="1" type="ORF">ACFSVM_24520</name>
</gene>
<name>A0ABW5SWQ0_9BACL</name>
<accession>A0ABW5SWQ0</accession>
<evidence type="ECO:0000313" key="2">
    <source>
        <dbReference type="Proteomes" id="UP001597540"/>
    </source>
</evidence>
<protein>
    <submittedName>
        <fullName evidence="1">Uncharacterized protein</fullName>
    </submittedName>
</protein>
<reference evidence="2" key="1">
    <citation type="journal article" date="2019" name="Int. J. Syst. Evol. Microbiol.">
        <title>The Global Catalogue of Microorganisms (GCM) 10K type strain sequencing project: providing services to taxonomists for standard genome sequencing and annotation.</title>
        <authorList>
            <consortium name="The Broad Institute Genomics Platform"/>
            <consortium name="The Broad Institute Genome Sequencing Center for Infectious Disease"/>
            <person name="Wu L."/>
            <person name="Ma J."/>
        </authorList>
    </citation>
    <scope>NUCLEOTIDE SEQUENCE [LARGE SCALE GENOMIC DNA]</scope>
    <source>
        <strain evidence="2">KCTC 33849</strain>
    </source>
</reference>